<proteinExistence type="predicted"/>
<evidence type="ECO:0000313" key="1">
    <source>
        <dbReference type="EMBL" id="CAG8785760.1"/>
    </source>
</evidence>
<comment type="caution">
    <text evidence="1">The sequence shown here is derived from an EMBL/GenBank/DDBJ whole genome shotgun (WGS) entry which is preliminary data.</text>
</comment>
<gene>
    <name evidence="1" type="ORF">AMORRO_LOCUS17710</name>
</gene>
<protein>
    <submittedName>
        <fullName evidence="1">7942_t:CDS:1</fullName>
    </submittedName>
</protein>
<feature type="non-terminal residue" evidence="1">
    <location>
        <position position="1"/>
    </location>
</feature>
<keyword evidence="2" id="KW-1185">Reference proteome</keyword>
<dbReference type="Proteomes" id="UP000789342">
    <property type="component" value="Unassembled WGS sequence"/>
</dbReference>
<evidence type="ECO:0000313" key="2">
    <source>
        <dbReference type="Proteomes" id="UP000789342"/>
    </source>
</evidence>
<name>A0A9N9JM79_9GLOM</name>
<organism evidence="1 2">
    <name type="scientific">Acaulospora morrowiae</name>
    <dbReference type="NCBI Taxonomy" id="94023"/>
    <lineage>
        <taxon>Eukaryota</taxon>
        <taxon>Fungi</taxon>
        <taxon>Fungi incertae sedis</taxon>
        <taxon>Mucoromycota</taxon>
        <taxon>Glomeromycotina</taxon>
        <taxon>Glomeromycetes</taxon>
        <taxon>Diversisporales</taxon>
        <taxon>Acaulosporaceae</taxon>
        <taxon>Acaulospora</taxon>
    </lineage>
</organism>
<accession>A0A9N9JM79</accession>
<dbReference type="AlphaFoldDB" id="A0A9N9JM79"/>
<dbReference type="EMBL" id="CAJVPV010056501">
    <property type="protein sequence ID" value="CAG8785760.1"/>
    <property type="molecule type" value="Genomic_DNA"/>
</dbReference>
<sequence>TMSRSAGNGICDVLLDAKVIDVVGVVYWVIWMVDKGDVVMGSLNEA</sequence>
<reference evidence="1" key="1">
    <citation type="submission" date="2021-06" db="EMBL/GenBank/DDBJ databases">
        <authorList>
            <person name="Kallberg Y."/>
            <person name="Tangrot J."/>
            <person name="Rosling A."/>
        </authorList>
    </citation>
    <scope>NUCLEOTIDE SEQUENCE</scope>
    <source>
        <strain evidence="1">CL551</strain>
    </source>
</reference>